<evidence type="ECO:0000256" key="4">
    <source>
        <dbReference type="SAM" id="MobiDB-lite"/>
    </source>
</evidence>
<evidence type="ECO:0000259" key="5">
    <source>
        <dbReference type="PROSITE" id="PS50048"/>
    </source>
</evidence>
<dbReference type="SMART" id="SM00066">
    <property type="entry name" value="GAL4"/>
    <property type="match status" value="1"/>
</dbReference>
<feature type="compositionally biased region" description="Basic and acidic residues" evidence="4">
    <location>
        <begin position="158"/>
        <end position="168"/>
    </location>
</feature>
<dbReference type="GO" id="GO:0005634">
    <property type="term" value="C:nucleus"/>
    <property type="evidence" value="ECO:0007669"/>
    <property type="project" value="UniProtKB-SubCell"/>
</dbReference>
<gene>
    <name evidence="6" type="ORF">K444DRAFT_24030</name>
</gene>
<proteinExistence type="predicted"/>
<dbReference type="PROSITE" id="PS50048">
    <property type="entry name" value="ZN2_CY6_FUNGAL_2"/>
    <property type="match status" value="1"/>
</dbReference>
<dbReference type="Proteomes" id="UP000235371">
    <property type="component" value="Unassembled WGS sequence"/>
</dbReference>
<dbReference type="PANTHER" id="PTHR31001">
    <property type="entry name" value="UNCHARACTERIZED TRANSCRIPTIONAL REGULATORY PROTEIN"/>
    <property type="match status" value="1"/>
</dbReference>
<dbReference type="Pfam" id="PF04082">
    <property type="entry name" value="Fungal_trans"/>
    <property type="match status" value="1"/>
</dbReference>
<dbReference type="EMBL" id="KZ613843">
    <property type="protein sequence ID" value="PMD57775.1"/>
    <property type="molecule type" value="Genomic_DNA"/>
</dbReference>
<dbReference type="GO" id="GO:0008270">
    <property type="term" value="F:zinc ion binding"/>
    <property type="evidence" value="ECO:0007669"/>
    <property type="project" value="InterPro"/>
</dbReference>
<dbReference type="GO" id="GO:0003677">
    <property type="term" value="F:DNA binding"/>
    <property type="evidence" value="ECO:0007669"/>
    <property type="project" value="InterPro"/>
</dbReference>
<dbReference type="InterPro" id="IPR007219">
    <property type="entry name" value="XnlR_reg_dom"/>
</dbReference>
<feature type="domain" description="Zn(2)-C6 fungal-type" evidence="5">
    <location>
        <begin position="47"/>
        <end position="77"/>
    </location>
</feature>
<evidence type="ECO:0000256" key="2">
    <source>
        <dbReference type="ARBA" id="ARBA00022723"/>
    </source>
</evidence>
<accession>A0A2J6T424</accession>
<dbReference type="Pfam" id="PF00172">
    <property type="entry name" value="Zn_clus"/>
    <property type="match status" value="1"/>
</dbReference>
<evidence type="ECO:0000256" key="3">
    <source>
        <dbReference type="ARBA" id="ARBA00023242"/>
    </source>
</evidence>
<dbReference type="InterPro" id="IPR036864">
    <property type="entry name" value="Zn2-C6_fun-type_DNA-bd_sf"/>
</dbReference>
<reference evidence="6 7" key="1">
    <citation type="submission" date="2016-04" db="EMBL/GenBank/DDBJ databases">
        <title>A degradative enzymes factory behind the ericoid mycorrhizal symbiosis.</title>
        <authorList>
            <consortium name="DOE Joint Genome Institute"/>
            <person name="Martino E."/>
            <person name="Morin E."/>
            <person name="Grelet G."/>
            <person name="Kuo A."/>
            <person name="Kohler A."/>
            <person name="Daghino S."/>
            <person name="Barry K."/>
            <person name="Choi C."/>
            <person name="Cichocki N."/>
            <person name="Clum A."/>
            <person name="Copeland A."/>
            <person name="Hainaut M."/>
            <person name="Haridas S."/>
            <person name="Labutti K."/>
            <person name="Lindquist E."/>
            <person name="Lipzen A."/>
            <person name="Khouja H.-R."/>
            <person name="Murat C."/>
            <person name="Ohm R."/>
            <person name="Olson A."/>
            <person name="Spatafora J."/>
            <person name="Veneault-Fourrey C."/>
            <person name="Henrissat B."/>
            <person name="Grigoriev I."/>
            <person name="Martin F."/>
            <person name="Perotto S."/>
        </authorList>
    </citation>
    <scope>NUCLEOTIDE SEQUENCE [LARGE SCALE GENOMIC DNA]</scope>
    <source>
        <strain evidence="6 7">E</strain>
    </source>
</reference>
<dbReference type="InParanoid" id="A0A2J6T424"/>
<dbReference type="RefSeq" id="XP_024734679.1">
    <property type="nucleotide sequence ID" value="XM_024871295.1"/>
</dbReference>
<dbReference type="SMART" id="SM00906">
    <property type="entry name" value="Fungal_trans"/>
    <property type="match status" value="1"/>
</dbReference>
<dbReference type="GO" id="GO:0006351">
    <property type="term" value="P:DNA-templated transcription"/>
    <property type="evidence" value="ECO:0007669"/>
    <property type="project" value="InterPro"/>
</dbReference>
<dbReference type="OrthoDB" id="2269373at2759"/>
<dbReference type="Gene3D" id="4.10.240.10">
    <property type="entry name" value="Zn(2)-C6 fungal-type DNA-binding domain"/>
    <property type="match status" value="1"/>
</dbReference>
<sequence length="727" mass="81981">MITCIAFGCFGTRFVCSDITRFLIINHTTTPSIMASPPPATPSHKHSCLLCARRKIKCDKQDPKCSNCTKSHADCIYQAPPPPQRHRKRQADEELIAKLRQYEELLRSHNIDFKPSTTVLTPKSVQEDHAKASPSHHSSKTPDTVPHSSGKSGYGTDHSIHSDSVDVESRSPWASLSNELRNPPMQRLPKLEEGQALINGAPKVPLGIEEFLLTQVSQEQRHPEPRHIFRLWQIFVENVNPLAKILHVPTFQQRIFEVSWNIPSISKPTQAIMFAVYTLAIGSLSPSDCLKLFDQDRDTLFEQYRKSAMQSLIAAELLSTRDVEVLQAFVLFLLSDPDSDSTATLTALAVRIAQKMGLDREKPPAKHSFFETEMRIRLWWQIRGLDARARHQLSMCFPSPESSSDVRLPLNVNDSELHPNMAEAPTVHTGTTEMLYCLLKHEVGQWFRTSALASKLFFKHKEQRGLFGSTQPLEVKDQAIKELETIYVEKYLQHCDPRIPLHFISLSISQLALCRMKFISHHPRNQPDGGAHISQAESDFVFENGVRLLELDIECTKTQFSQQLLSSMTAKSQIDAVIYVLSELRRRATGDLVATAWKVVGTVYEDHPDLTQDTTNTFYVALGDLTLSAWETRQRELLQRQGARIEEITPPYIYSLMATRKRETADLNTVPALGSDGFPGSTMLGLGGEGHLPGGWDPNSAFTNFTMPSEFGTDPLDWGYWNEFLQV</sequence>
<evidence type="ECO:0000313" key="6">
    <source>
        <dbReference type="EMBL" id="PMD57775.1"/>
    </source>
</evidence>
<dbReference type="CDD" id="cd12148">
    <property type="entry name" value="fungal_TF_MHR"/>
    <property type="match status" value="1"/>
</dbReference>
<dbReference type="PANTHER" id="PTHR31001:SF85">
    <property type="entry name" value="ZN(II)2CYS6 TRANSCRIPTION FACTOR (EUROFUNG)"/>
    <property type="match status" value="1"/>
</dbReference>
<keyword evidence="7" id="KW-1185">Reference proteome</keyword>
<evidence type="ECO:0000313" key="7">
    <source>
        <dbReference type="Proteomes" id="UP000235371"/>
    </source>
</evidence>
<dbReference type="STRING" id="1095630.A0A2J6T424"/>
<dbReference type="SUPFAM" id="SSF57701">
    <property type="entry name" value="Zn2/Cys6 DNA-binding domain"/>
    <property type="match status" value="1"/>
</dbReference>
<organism evidence="6 7">
    <name type="scientific">Hyaloscypha bicolor E</name>
    <dbReference type="NCBI Taxonomy" id="1095630"/>
    <lineage>
        <taxon>Eukaryota</taxon>
        <taxon>Fungi</taxon>
        <taxon>Dikarya</taxon>
        <taxon>Ascomycota</taxon>
        <taxon>Pezizomycotina</taxon>
        <taxon>Leotiomycetes</taxon>
        <taxon>Helotiales</taxon>
        <taxon>Hyaloscyphaceae</taxon>
        <taxon>Hyaloscypha</taxon>
        <taxon>Hyaloscypha bicolor</taxon>
    </lineage>
</organism>
<protein>
    <recommendedName>
        <fullName evidence="5">Zn(2)-C6 fungal-type domain-containing protein</fullName>
    </recommendedName>
</protein>
<dbReference type="PROSITE" id="PS00463">
    <property type="entry name" value="ZN2_CY6_FUNGAL_1"/>
    <property type="match status" value="1"/>
</dbReference>
<dbReference type="GeneID" id="36579377"/>
<keyword evidence="3" id="KW-0539">Nucleus</keyword>
<dbReference type="AlphaFoldDB" id="A0A2J6T424"/>
<dbReference type="GO" id="GO:0000981">
    <property type="term" value="F:DNA-binding transcription factor activity, RNA polymerase II-specific"/>
    <property type="evidence" value="ECO:0007669"/>
    <property type="project" value="InterPro"/>
</dbReference>
<feature type="compositionally biased region" description="Polar residues" evidence="4">
    <location>
        <begin position="115"/>
        <end position="124"/>
    </location>
</feature>
<evidence type="ECO:0000256" key="1">
    <source>
        <dbReference type="ARBA" id="ARBA00004123"/>
    </source>
</evidence>
<name>A0A2J6T424_9HELO</name>
<dbReference type="CDD" id="cd00067">
    <property type="entry name" value="GAL4"/>
    <property type="match status" value="1"/>
</dbReference>
<keyword evidence="2" id="KW-0479">Metal-binding</keyword>
<comment type="subcellular location">
    <subcellularLocation>
        <location evidence="1">Nucleus</location>
    </subcellularLocation>
</comment>
<dbReference type="InterPro" id="IPR050613">
    <property type="entry name" value="Sec_Metabolite_Reg"/>
</dbReference>
<feature type="region of interest" description="Disordered" evidence="4">
    <location>
        <begin position="115"/>
        <end position="168"/>
    </location>
</feature>
<dbReference type="InterPro" id="IPR001138">
    <property type="entry name" value="Zn2Cys6_DnaBD"/>
</dbReference>